<evidence type="ECO:0000256" key="2">
    <source>
        <dbReference type="ARBA" id="ARBA00022729"/>
    </source>
</evidence>
<dbReference type="AlphaFoldDB" id="A0AAD5C3H1"/>
<evidence type="ECO:0000256" key="3">
    <source>
        <dbReference type="ARBA" id="ARBA00022801"/>
    </source>
</evidence>
<proteinExistence type="inferred from homology"/>
<dbReference type="SUPFAM" id="SSF52266">
    <property type="entry name" value="SGNH hydrolase"/>
    <property type="match status" value="1"/>
</dbReference>
<dbReference type="Proteomes" id="UP001206925">
    <property type="component" value="Unassembled WGS sequence"/>
</dbReference>
<dbReference type="PANTHER" id="PTHR22835:SF631">
    <property type="entry name" value="SINAPINE ESTERASE"/>
    <property type="match status" value="1"/>
</dbReference>
<dbReference type="Gene3D" id="3.40.50.1110">
    <property type="entry name" value="SGNH hydrolase"/>
    <property type="match status" value="2"/>
</dbReference>
<keyword evidence="6" id="KW-1185">Reference proteome</keyword>
<comment type="caution">
    <text evidence="5">The sequence shown here is derived from an EMBL/GenBank/DDBJ whole genome shotgun (WGS) entry which is preliminary data.</text>
</comment>
<gene>
    <name evidence="5" type="ORF">M8C21_011547</name>
</gene>
<evidence type="ECO:0000256" key="4">
    <source>
        <dbReference type="ARBA" id="ARBA00023180"/>
    </source>
</evidence>
<dbReference type="InterPro" id="IPR001087">
    <property type="entry name" value="GDSL"/>
</dbReference>
<evidence type="ECO:0000313" key="5">
    <source>
        <dbReference type="EMBL" id="KAI7734234.1"/>
    </source>
</evidence>
<organism evidence="5 6">
    <name type="scientific">Ambrosia artemisiifolia</name>
    <name type="common">Common ragweed</name>
    <dbReference type="NCBI Taxonomy" id="4212"/>
    <lineage>
        <taxon>Eukaryota</taxon>
        <taxon>Viridiplantae</taxon>
        <taxon>Streptophyta</taxon>
        <taxon>Embryophyta</taxon>
        <taxon>Tracheophyta</taxon>
        <taxon>Spermatophyta</taxon>
        <taxon>Magnoliopsida</taxon>
        <taxon>eudicotyledons</taxon>
        <taxon>Gunneridae</taxon>
        <taxon>Pentapetalae</taxon>
        <taxon>asterids</taxon>
        <taxon>campanulids</taxon>
        <taxon>Asterales</taxon>
        <taxon>Asteraceae</taxon>
        <taxon>Asteroideae</taxon>
        <taxon>Heliantheae alliance</taxon>
        <taxon>Heliantheae</taxon>
        <taxon>Ambrosia</taxon>
    </lineage>
</organism>
<accession>A0AAD5C3H1</accession>
<dbReference type="Pfam" id="PF00657">
    <property type="entry name" value="Lipase_GDSL"/>
    <property type="match status" value="2"/>
</dbReference>
<dbReference type="CDD" id="cd01837">
    <property type="entry name" value="SGNH_plant_lipase_like"/>
    <property type="match status" value="1"/>
</dbReference>
<reference evidence="5" key="1">
    <citation type="submission" date="2022-06" db="EMBL/GenBank/DDBJ databases">
        <title>Uncovering the hologenomic basis of an extraordinary plant invasion.</title>
        <authorList>
            <person name="Bieker V.C."/>
            <person name="Martin M.D."/>
            <person name="Gilbert T."/>
            <person name="Hodgins K."/>
            <person name="Battlay P."/>
            <person name="Petersen B."/>
            <person name="Wilson J."/>
        </authorList>
    </citation>
    <scope>NUCLEOTIDE SEQUENCE</scope>
    <source>
        <strain evidence="5">AA19_3_7</strain>
        <tissue evidence="5">Leaf</tissue>
    </source>
</reference>
<keyword evidence="2" id="KW-0732">Signal</keyword>
<name>A0AAD5C3H1_AMBAR</name>
<sequence length="479" mass="52086">MLWSGTLYVNGCFSSIISFGDSIADTGNLKHLASVSDARFPCVPPYGQNFIGQSTGRCSNGRLIIDFLAESLGLPLIPPYFKIKGARSESAVALRQGVNYAVAGSTAMDSSFVEARAIGSVVINGSLGVQLAWFKNSLPSICGNTTSSGMVNVLLPLHKEYVSSVATVDYDQAAATSFFIDFASPSCRFLTPRRCLLDYCRAACRTMIRRRAAIHRRCRAALWWIFSEDYGLQDYEIMTEVLTDIEKHCKSFIGRSLILMGEIGGNDYNIPLSKGKSIDEVQSYVPLVIDTIISTINELIDMGAQTLVVPGNFPIGCFPSYLTTGVSGLSNKDGYDPITGCLTQLNEFSEYHNKMLQAKLNQVQELNPNVNVIYADYYNAAMQIYGSPAAYGFTNGALKACCGCGGPFNYNASARCGDESTILCDDPDTYVSWDGVHLTEAAYKIISMSLFQGLFTTPRFYSLCHMTSTQGTAGLVSST</sequence>
<dbReference type="PANTHER" id="PTHR22835">
    <property type="entry name" value="ZINC FINGER FYVE DOMAIN CONTAINING PROTEIN"/>
    <property type="match status" value="1"/>
</dbReference>
<dbReference type="GO" id="GO:0016788">
    <property type="term" value="F:hydrolase activity, acting on ester bonds"/>
    <property type="evidence" value="ECO:0007669"/>
    <property type="project" value="InterPro"/>
</dbReference>
<comment type="similarity">
    <text evidence="1">Belongs to the 'GDSL' lipolytic enzyme family.</text>
</comment>
<evidence type="ECO:0000313" key="6">
    <source>
        <dbReference type="Proteomes" id="UP001206925"/>
    </source>
</evidence>
<dbReference type="EMBL" id="JAMZMK010009778">
    <property type="protein sequence ID" value="KAI7734234.1"/>
    <property type="molecule type" value="Genomic_DNA"/>
</dbReference>
<evidence type="ECO:0000256" key="1">
    <source>
        <dbReference type="ARBA" id="ARBA00008668"/>
    </source>
</evidence>
<keyword evidence="4" id="KW-0325">Glycoprotein</keyword>
<dbReference type="InterPro" id="IPR035669">
    <property type="entry name" value="SGNH_plant_lipase-like"/>
</dbReference>
<keyword evidence="3" id="KW-0378">Hydrolase</keyword>
<protein>
    <submittedName>
        <fullName evidence="5">Uncharacterized protein</fullName>
    </submittedName>
</protein>
<dbReference type="InterPro" id="IPR036514">
    <property type="entry name" value="SGNH_hydro_sf"/>
</dbReference>